<evidence type="ECO:0000256" key="4">
    <source>
        <dbReference type="ARBA" id="ARBA00022679"/>
    </source>
</evidence>
<dbReference type="PANTHER" id="PTHR11085:SF6">
    <property type="entry name" value="NAD-DEPENDENT PROTEIN DEACETYLASE SIRTUIN-2"/>
    <property type="match status" value="1"/>
</dbReference>
<evidence type="ECO:0000256" key="5">
    <source>
        <dbReference type="ARBA" id="ARBA00022723"/>
    </source>
</evidence>
<feature type="compositionally biased region" description="Basic and acidic residues" evidence="10">
    <location>
        <begin position="689"/>
        <end position="699"/>
    </location>
</feature>
<comment type="similarity">
    <text evidence="2">Belongs to the sirtuin family. Class I subfamily.</text>
</comment>
<evidence type="ECO:0000256" key="6">
    <source>
        <dbReference type="ARBA" id="ARBA00022833"/>
    </source>
</evidence>
<dbReference type="InterPro" id="IPR003000">
    <property type="entry name" value="Sirtuin"/>
</dbReference>
<evidence type="ECO:0000259" key="11">
    <source>
        <dbReference type="PROSITE" id="PS50305"/>
    </source>
</evidence>
<feature type="coiled-coil region" evidence="9">
    <location>
        <begin position="652"/>
        <end position="686"/>
    </location>
</feature>
<feature type="active site" description="Proton acceptor" evidence="8">
    <location>
        <position position="501"/>
    </location>
</feature>
<evidence type="ECO:0000256" key="8">
    <source>
        <dbReference type="PROSITE-ProRule" id="PRU00236"/>
    </source>
</evidence>
<dbReference type="EMBL" id="MU865091">
    <property type="protein sequence ID" value="KAK4457919.1"/>
    <property type="molecule type" value="Genomic_DNA"/>
</dbReference>
<evidence type="ECO:0000256" key="9">
    <source>
        <dbReference type="SAM" id="Coils"/>
    </source>
</evidence>
<evidence type="ECO:0000256" key="2">
    <source>
        <dbReference type="ARBA" id="ARBA00006924"/>
    </source>
</evidence>
<accession>A0AAV9HCF7</accession>
<dbReference type="SUPFAM" id="SSF47616">
    <property type="entry name" value="GST C-terminal domain-like"/>
    <property type="match status" value="1"/>
</dbReference>
<dbReference type="InterPro" id="IPR050134">
    <property type="entry name" value="NAD-dep_sirtuin_deacylases"/>
</dbReference>
<name>A0AAV9HCF7_9PEZI</name>
<dbReference type="Gene3D" id="3.40.30.10">
    <property type="entry name" value="Glutaredoxin"/>
    <property type="match status" value="1"/>
</dbReference>
<dbReference type="PROSITE" id="PS50305">
    <property type="entry name" value="SIRTUIN"/>
    <property type="match status" value="1"/>
</dbReference>
<comment type="caution">
    <text evidence="13">The sequence shown here is derived from an EMBL/GenBank/DDBJ whole genome shotgun (WGS) entry which is preliminary data.</text>
</comment>
<feature type="compositionally biased region" description="Basic and acidic residues" evidence="10">
    <location>
        <begin position="712"/>
        <end position="721"/>
    </location>
</feature>
<dbReference type="Pfam" id="PF13409">
    <property type="entry name" value="GST_N_2"/>
    <property type="match status" value="1"/>
</dbReference>
<dbReference type="CDD" id="cd01408">
    <property type="entry name" value="SIRT1"/>
    <property type="match status" value="1"/>
</dbReference>
<keyword evidence="7" id="KW-0520">NAD</keyword>
<gene>
    <name evidence="13" type="ORF">QBC42DRAFT_211587</name>
</gene>
<dbReference type="SUPFAM" id="SSF52833">
    <property type="entry name" value="Thioredoxin-like"/>
    <property type="match status" value="1"/>
</dbReference>
<evidence type="ECO:0000313" key="14">
    <source>
        <dbReference type="Proteomes" id="UP001321749"/>
    </source>
</evidence>
<dbReference type="SFLD" id="SFLDG00358">
    <property type="entry name" value="Main_(cytGST)"/>
    <property type="match status" value="1"/>
</dbReference>
<organism evidence="13 14">
    <name type="scientific">Cladorrhinum samala</name>
    <dbReference type="NCBI Taxonomy" id="585594"/>
    <lineage>
        <taxon>Eukaryota</taxon>
        <taxon>Fungi</taxon>
        <taxon>Dikarya</taxon>
        <taxon>Ascomycota</taxon>
        <taxon>Pezizomycotina</taxon>
        <taxon>Sordariomycetes</taxon>
        <taxon>Sordariomycetidae</taxon>
        <taxon>Sordariales</taxon>
        <taxon>Podosporaceae</taxon>
        <taxon>Cladorrhinum</taxon>
    </lineage>
</organism>
<reference evidence="13" key="2">
    <citation type="submission" date="2023-06" db="EMBL/GenBank/DDBJ databases">
        <authorList>
            <consortium name="Lawrence Berkeley National Laboratory"/>
            <person name="Mondo S.J."/>
            <person name="Hensen N."/>
            <person name="Bonometti L."/>
            <person name="Westerberg I."/>
            <person name="Brannstrom I.O."/>
            <person name="Guillou S."/>
            <person name="Cros-Aarteil S."/>
            <person name="Calhoun S."/>
            <person name="Haridas S."/>
            <person name="Kuo A."/>
            <person name="Pangilinan J."/>
            <person name="Riley R."/>
            <person name="Labutti K."/>
            <person name="Andreopoulos B."/>
            <person name="Lipzen A."/>
            <person name="Chen C."/>
            <person name="Yanf M."/>
            <person name="Daum C."/>
            <person name="Ng V."/>
            <person name="Clum A."/>
            <person name="Steindorff A."/>
            <person name="Ohm R."/>
            <person name="Martin F."/>
            <person name="Silar P."/>
            <person name="Natvig D."/>
            <person name="Lalanne C."/>
            <person name="Gautier V."/>
            <person name="Ament-Velasquez S.L."/>
            <person name="Kruys A."/>
            <person name="Hutchinson M.I."/>
            <person name="Powell A.J."/>
            <person name="Barry K."/>
            <person name="Miller A.N."/>
            <person name="Grigoriev I.V."/>
            <person name="Debuchy R."/>
            <person name="Gladieux P."/>
            <person name="Thoren M.H."/>
            <person name="Johannesson H."/>
        </authorList>
    </citation>
    <scope>NUCLEOTIDE SEQUENCE</scope>
    <source>
        <strain evidence="13">PSN324</strain>
    </source>
</reference>
<dbReference type="InterPro" id="IPR036282">
    <property type="entry name" value="Glutathione-S-Trfase_C_sf"/>
</dbReference>
<dbReference type="GO" id="GO:0017136">
    <property type="term" value="F:histone deacetylase activity, NAD-dependent"/>
    <property type="evidence" value="ECO:0007669"/>
    <property type="project" value="TreeGrafter"/>
</dbReference>
<proteinExistence type="inferred from homology"/>
<protein>
    <submittedName>
        <fullName evidence="13">NAD-dependent protein deacetylase hst2-1</fullName>
    </submittedName>
</protein>
<feature type="region of interest" description="Disordered" evidence="10">
    <location>
        <begin position="689"/>
        <end position="749"/>
    </location>
</feature>
<dbReference type="PANTHER" id="PTHR11085">
    <property type="entry name" value="NAD-DEPENDENT PROTEIN DEACYLASE SIRTUIN-5, MITOCHONDRIAL-RELATED"/>
    <property type="match status" value="1"/>
</dbReference>
<dbReference type="CDD" id="cd00570">
    <property type="entry name" value="GST_N_family"/>
    <property type="match status" value="1"/>
</dbReference>
<keyword evidence="9" id="KW-0175">Coiled coil</keyword>
<sequence length="749" mass="82773">MASPDLSLSHPSPSGAAFELAQAHSSPEPLKLYGGWFCPFVQRAWIVLVEKEIPHQYIEINPYHKAPEFLALNPRGLIPTLAVPGRSGALYESTVVCEFLDEGYPQGPRLMPEDAYERARCRLWINHVATRIVPAWYRVMQAQPDGEQGSGGGGGGGEEERKKLVEGIKAFAREMMNNDGGCDEKSKGDHSSGGPWFLGSKFSLVDVSLAPWAKRLWLIDYYKPGGTGIPKKGGNDPGRESGSEDEIVWDRWDQWLEAAVKRDSVVRTWSEDEKYIGVYKRYAENTTESEVARATRAGKGLPSHHYYGATGKQFDDSNRGAGFDEFGDDFRVQGRGTGKQAKPKKPKRNKNNRRAKMGQEHSIVNDDTPPRTLSERSISAVADLINSGKVRRVVVMTGAGISTAAGIPDFRSPETGLYANLASLDLPEPEAVFDLSFFKENPRPFYALAKELYPGRYHPTVSHVFISLLASKNLLHQLFTQNIDCLERAAGIPEDLIVEAHGSFATQRCVECKTTYDDDKMRDHVRRGDVPRCEAKTGGLEGVCDGLVKPDIVFFGEQLPRSFFDRMPKAAQADLVLVMGTSLQVHPFASLPNQAMEYVPRVLFNMERVGTLGSQADDVLVLGDCDTGVRKLADALGWGEELEKVWKELVGEEEAERQMQSGKKRAETLHNEVAKLAEEVDEALHVNDEIGKAEDKSDETLSNALGGLSLSQEDRAEDGRKLKTGTLELDEDKKTDDKDSSADKPSLSD</sequence>
<keyword evidence="14" id="KW-1185">Reference proteome</keyword>
<dbReference type="SUPFAM" id="SSF52467">
    <property type="entry name" value="DHS-like NAD/FAD-binding domain"/>
    <property type="match status" value="1"/>
</dbReference>
<feature type="compositionally biased region" description="Basic and acidic residues" evidence="10">
    <location>
        <begin position="731"/>
        <end position="742"/>
    </location>
</feature>
<dbReference type="InterPro" id="IPR026591">
    <property type="entry name" value="Sirtuin_cat_small_dom_sf"/>
</dbReference>
<dbReference type="InterPro" id="IPR004045">
    <property type="entry name" value="Glutathione_S-Trfase_N"/>
</dbReference>
<evidence type="ECO:0000259" key="12">
    <source>
        <dbReference type="PROSITE" id="PS50404"/>
    </source>
</evidence>
<feature type="region of interest" description="Disordered" evidence="10">
    <location>
        <begin position="325"/>
        <end position="372"/>
    </location>
</feature>
<dbReference type="InterPro" id="IPR029035">
    <property type="entry name" value="DHS-like_NAD/FAD-binding_dom"/>
</dbReference>
<dbReference type="SFLD" id="SFLDS00019">
    <property type="entry name" value="Glutathione_Transferase_(cytos"/>
    <property type="match status" value="1"/>
</dbReference>
<dbReference type="InterPro" id="IPR036249">
    <property type="entry name" value="Thioredoxin-like_sf"/>
</dbReference>
<dbReference type="InterPro" id="IPR040079">
    <property type="entry name" value="Glutathione_S-Trfase"/>
</dbReference>
<evidence type="ECO:0000256" key="3">
    <source>
        <dbReference type="ARBA" id="ARBA00007409"/>
    </source>
</evidence>
<comment type="similarity">
    <text evidence="3">Belongs to the GST superfamily.</text>
</comment>
<dbReference type="PROSITE" id="PS50404">
    <property type="entry name" value="GST_NTER"/>
    <property type="match status" value="1"/>
</dbReference>
<comment type="cofactor">
    <cofactor evidence="1">
        <name>Zn(2+)</name>
        <dbReference type="ChEBI" id="CHEBI:29105"/>
    </cofactor>
</comment>
<dbReference type="GO" id="GO:0005634">
    <property type="term" value="C:nucleus"/>
    <property type="evidence" value="ECO:0007669"/>
    <property type="project" value="TreeGrafter"/>
</dbReference>
<feature type="binding site" evidence="8">
    <location>
        <position position="544"/>
    </location>
    <ligand>
        <name>Zn(2+)</name>
        <dbReference type="ChEBI" id="CHEBI:29105"/>
    </ligand>
</feature>
<dbReference type="Gene3D" id="1.20.1050.10">
    <property type="match status" value="1"/>
</dbReference>
<evidence type="ECO:0000256" key="7">
    <source>
        <dbReference type="ARBA" id="ARBA00023027"/>
    </source>
</evidence>
<dbReference type="Pfam" id="PF13410">
    <property type="entry name" value="GST_C_2"/>
    <property type="match status" value="1"/>
</dbReference>
<keyword evidence="6 8" id="KW-0862">Zinc</keyword>
<evidence type="ECO:0000256" key="10">
    <source>
        <dbReference type="SAM" id="MobiDB-lite"/>
    </source>
</evidence>
<feature type="binding site" evidence="8">
    <location>
        <position position="533"/>
    </location>
    <ligand>
        <name>Zn(2+)</name>
        <dbReference type="ChEBI" id="CHEBI:29105"/>
    </ligand>
</feature>
<evidence type="ECO:0000256" key="1">
    <source>
        <dbReference type="ARBA" id="ARBA00001947"/>
    </source>
</evidence>
<keyword evidence="4" id="KW-0808">Transferase</keyword>
<feature type="domain" description="GST N-terminal" evidence="12">
    <location>
        <begin position="28"/>
        <end position="108"/>
    </location>
</feature>
<dbReference type="InterPro" id="IPR026590">
    <property type="entry name" value="Ssirtuin_cat_dom"/>
</dbReference>
<dbReference type="CDD" id="cd00299">
    <property type="entry name" value="GST_C_family"/>
    <property type="match status" value="1"/>
</dbReference>
<dbReference type="AlphaFoldDB" id="A0AAV9HCF7"/>
<dbReference type="GO" id="GO:0046872">
    <property type="term" value="F:metal ion binding"/>
    <property type="evidence" value="ECO:0007669"/>
    <property type="project" value="UniProtKB-KW"/>
</dbReference>
<feature type="domain" description="Deacetylase sirtuin-type" evidence="11">
    <location>
        <begin position="371"/>
        <end position="639"/>
    </location>
</feature>
<dbReference type="Gene3D" id="3.30.1600.10">
    <property type="entry name" value="SIR2/SIRT2 'Small Domain"/>
    <property type="match status" value="1"/>
</dbReference>
<feature type="compositionally biased region" description="Basic residues" evidence="10">
    <location>
        <begin position="341"/>
        <end position="356"/>
    </location>
</feature>
<evidence type="ECO:0000313" key="13">
    <source>
        <dbReference type="EMBL" id="KAK4457919.1"/>
    </source>
</evidence>
<dbReference type="Gene3D" id="3.40.50.1220">
    <property type="entry name" value="TPP-binding domain"/>
    <property type="match status" value="1"/>
</dbReference>
<feature type="binding site" evidence="8">
    <location>
        <position position="512"/>
    </location>
    <ligand>
        <name>Zn(2+)</name>
        <dbReference type="ChEBI" id="CHEBI:29105"/>
    </ligand>
</feature>
<keyword evidence="5 8" id="KW-0479">Metal-binding</keyword>
<dbReference type="Pfam" id="PF02146">
    <property type="entry name" value="SIR2"/>
    <property type="match status" value="1"/>
</dbReference>
<dbReference type="Proteomes" id="UP001321749">
    <property type="component" value="Unassembled WGS sequence"/>
</dbReference>
<reference evidence="13" key="1">
    <citation type="journal article" date="2023" name="Mol. Phylogenet. Evol.">
        <title>Genome-scale phylogeny and comparative genomics of the fungal order Sordariales.</title>
        <authorList>
            <person name="Hensen N."/>
            <person name="Bonometti L."/>
            <person name="Westerberg I."/>
            <person name="Brannstrom I.O."/>
            <person name="Guillou S."/>
            <person name="Cros-Aarteil S."/>
            <person name="Calhoun S."/>
            <person name="Haridas S."/>
            <person name="Kuo A."/>
            <person name="Mondo S."/>
            <person name="Pangilinan J."/>
            <person name="Riley R."/>
            <person name="LaButti K."/>
            <person name="Andreopoulos B."/>
            <person name="Lipzen A."/>
            <person name="Chen C."/>
            <person name="Yan M."/>
            <person name="Daum C."/>
            <person name="Ng V."/>
            <person name="Clum A."/>
            <person name="Steindorff A."/>
            <person name="Ohm R.A."/>
            <person name="Martin F."/>
            <person name="Silar P."/>
            <person name="Natvig D.O."/>
            <person name="Lalanne C."/>
            <person name="Gautier V."/>
            <person name="Ament-Velasquez S.L."/>
            <person name="Kruys A."/>
            <person name="Hutchinson M.I."/>
            <person name="Powell A.J."/>
            <person name="Barry K."/>
            <person name="Miller A.N."/>
            <person name="Grigoriev I.V."/>
            <person name="Debuchy R."/>
            <person name="Gladieux P."/>
            <person name="Hiltunen Thoren M."/>
            <person name="Johannesson H."/>
        </authorList>
    </citation>
    <scope>NUCLEOTIDE SEQUENCE</scope>
    <source>
        <strain evidence="13">PSN324</strain>
    </source>
</reference>
<dbReference type="GO" id="GO:0070403">
    <property type="term" value="F:NAD+ binding"/>
    <property type="evidence" value="ECO:0007669"/>
    <property type="project" value="InterPro"/>
</dbReference>
<feature type="binding site" evidence="8">
    <location>
        <position position="509"/>
    </location>
    <ligand>
        <name>Zn(2+)</name>
        <dbReference type="ChEBI" id="CHEBI:29105"/>
    </ligand>
</feature>